<sequence length="99" mass="11462">MCEDEVFELASELKHLRGNSFKNPFADAVPRQTEYHCAFRFEGEPVEILFMLLVIETEGMARRYAGPENECVLDSEPVDMVIRAPGSRTWHTMLYFDDD</sequence>
<organism evidence="3">
    <name type="scientific">Soboliphyme baturini</name>
    <dbReference type="NCBI Taxonomy" id="241478"/>
    <lineage>
        <taxon>Eukaryota</taxon>
        <taxon>Metazoa</taxon>
        <taxon>Ecdysozoa</taxon>
        <taxon>Nematoda</taxon>
        <taxon>Enoplea</taxon>
        <taxon>Dorylaimia</taxon>
        <taxon>Dioctophymatida</taxon>
        <taxon>Dioctophymatoidea</taxon>
        <taxon>Soboliphymatidae</taxon>
        <taxon>Soboliphyme</taxon>
    </lineage>
</organism>
<dbReference type="AlphaFoldDB" id="A0A183IFV2"/>
<evidence type="ECO:0000313" key="1">
    <source>
        <dbReference type="EMBL" id="VDO97811.1"/>
    </source>
</evidence>
<accession>A0A183IFV2</accession>
<evidence type="ECO:0000313" key="3">
    <source>
        <dbReference type="WBParaSite" id="SBAD_0000261901-mRNA-1"/>
    </source>
</evidence>
<reference evidence="3" key="1">
    <citation type="submission" date="2016-06" db="UniProtKB">
        <authorList>
            <consortium name="WormBaseParasite"/>
        </authorList>
    </citation>
    <scope>IDENTIFICATION</scope>
</reference>
<dbReference type="EMBL" id="UZAM01007252">
    <property type="protein sequence ID" value="VDO97811.1"/>
    <property type="molecule type" value="Genomic_DNA"/>
</dbReference>
<dbReference type="WBParaSite" id="SBAD_0000261901-mRNA-1">
    <property type="protein sequence ID" value="SBAD_0000261901-mRNA-1"/>
    <property type="gene ID" value="SBAD_0000261901"/>
</dbReference>
<gene>
    <name evidence="1" type="ORF">SBAD_LOCUS2496</name>
</gene>
<reference evidence="1 2" key="2">
    <citation type="submission" date="2018-11" db="EMBL/GenBank/DDBJ databases">
        <authorList>
            <consortium name="Pathogen Informatics"/>
        </authorList>
    </citation>
    <scope>NUCLEOTIDE SEQUENCE [LARGE SCALE GENOMIC DNA]</scope>
</reference>
<evidence type="ECO:0000313" key="2">
    <source>
        <dbReference type="Proteomes" id="UP000270296"/>
    </source>
</evidence>
<proteinExistence type="predicted"/>
<dbReference type="Proteomes" id="UP000270296">
    <property type="component" value="Unassembled WGS sequence"/>
</dbReference>
<protein>
    <submittedName>
        <fullName evidence="3">CUB domain-containing protein</fullName>
    </submittedName>
</protein>
<name>A0A183IFV2_9BILA</name>
<keyword evidence="2" id="KW-1185">Reference proteome</keyword>